<evidence type="ECO:0000256" key="1">
    <source>
        <dbReference type="SAM" id="MobiDB-lite"/>
    </source>
</evidence>
<evidence type="ECO:0000313" key="2">
    <source>
        <dbReference type="EMBL" id="KAJ8461836.1"/>
    </source>
</evidence>
<gene>
    <name evidence="2" type="ORF">ONZ51_g11284</name>
</gene>
<keyword evidence="3" id="KW-1185">Reference proteome</keyword>
<feature type="compositionally biased region" description="Basic and acidic residues" evidence="1">
    <location>
        <begin position="192"/>
        <end position="204"/>
    </location>
</feature>
<dbReference type="Proteomes" id="UP001215151">
    <property type="component" value="Unassembled WGS sequence"/>
</dbReference>
<proteinExistence type="predicted"/>
<name>A0AAD7TKF5_9APHY</name>
<dbReference type="AlphaFoldDB" id="A0AAD7TKF5"/>
<reference evidence="2" key="1">
    <citation type="submission" date="2022-11" db="EMBL/GenBank/DDBJ databases">
        <title>Genome Sequence of Cubamyces cubensis.</title>
        <authorList>
            <person name="Buettner E."/>
        </authorList>
    </citation>
    <scope>NUCLEOTIDE SEQUENCE</scope>
    <source>
        <strain evidence="2">MPL-01</strain>
    </source>
</reference>
<sequence length="372" mass="40827">MQPRSSSGHPISGALLPSESAPRGVDALVPPAIATRFKHHTPHNMAQSGSLTTCAANLRSLKTSSRQIYRTLRDIRASMSRLDVAGRNIFEGDWVAFVEQYKNLLDDTDVAASQLMAVIRVYLVLQSSKSEAQEADMVTELGNLRKSLTERTYDLSSRCKDLRGDIQASYERLSQAVETNGITAADPSDNLENSRETQTRRLGSDKASGTPARKPSILGRLMSAFLCRFLRKPRTSERQTAKLSRGLTNPERTPKDASQTGDETRIAPSTSDQRRPPARQDSQADAIPTTLEAIRESILGLETQAPLFDAFSELARHLRNELDAYLHAFEAAKALPANRKKALDEAQSRVVVSSKHWKECLAALNGDGSAAD</sequence>
<feature type="compositionally biased region" description="Polar residues" evidence="1">
    <location>
        <begin position="246"/>
        <end position="271"/>
    </location>
</feature>
<protein>
    <submittedName>
        <fullName evidence="2">Uncharacterized protein</fullName>
    </submittedName>
</protein>
<feature type="region of interest" description="Disordered" evidence="1">
    <location>
        <begin position="179"/>
        <end position="215"/>
    </location>
</feature>
<organism evidence="2 3">
    <name type="scientific">Trametes cubensis</name>
    <dbReference type="NCBI Taxonomy" id="1111947"/>
    <lineage>
        <taxon>Eukaryota</taxon>
        <taxon>Fungi</taxon>
        <taxon>Dikarya</taxon>
        <taxon>Basidiomycota</taxon>
        <taxon>Agaricomycotina</taxon>
        <taxon>Agaricomycetes</taxon>
        <taxon>Polyporales</taxon>
        <taxon>Polyporaceae</taxon>
        <taxon>Trametes</taxon>
    </lineage>
</organism>
<feature type="region of interest" description="Disordered" evidence="1">
    <location>
        <begin position="1"/>
        <end position="23"/>
    </location>
</feature>
<comment type="caution">
    <text evidence="2">The sequence shown here is derived from an EMBL/GenBank/DDBJ whole genome shotgun (WGS) entry which is preliminary data.</text>
</comment>
<dbReference type="EMBL" id="JAPEVG010000520">
    <property type="protein sequence ID" value="KAJ8461836.1"/>
    <property type="molecule type" value="Genomic_DNA"/>
</dbReference>
<feature type="region of interest" description="Disordered" evidence="1">
    <location>
        <begin position="236"/>
        <end position="286"/>
    </location>
</feature>
<accession>A0AAD7TKF5</accession>
<evidence type="ECO:0000313" key="3">
    <source>
        <dbReference type="Proteomes" id="UP001215151"/>
    </source>
</evidence>